<dbReference type="OrthoDB" id="9793422at2"/>
<dbReference type="RefSeq" id="WP_012640330.1">
    <property type="nucleotide sequence ID" value="NC_011916.1"/>
</dbReference>
<dbReference type="HOGENOM" id="CLU_000445_44_1_5"/>
<dbReference type="PANTHER" id="PTHR43130:SF2">
    <property type="entry name" value="DJ-1_PFPI DOMAIN-CONTAINING PROTEIN"/>
    <property type="match status" value="1"/>
</dbReference>
<gene>
    <name evidence="2" type="ordered locus">CCNA_01858</name>
</gene>
<sequence>MARRSRPRSVRQTLSGAKSMQSDRRALLGGLTGMAALAPFLTLESAAAAVAAQQDPAAASAEAHERLMQVPGLRMHGDEQVAMLLYPGFTALDLVGPHYFFACMMGAKVHLVTNQASLAPVASDLGLAIAPTTTLADCPADLTLLFCPGGTNGTIAAASDPATLAFLADRAVRAQCVTSVCTGSVILGAAGLLKGRRATSHWVAREQLSRFGATPVDERVVRDGKIITGAGVSAGLDLGLAVVEILRGRPYAAALMLQAEYSPAPPFPGGTLANTDPAVGGPMSDMFTAFRAEVDKLKPL</sequence>
<protein>
    <submittedName>
        <fullName evidence="2">AraC-family transcriptional regulator</fullName>
    </submittedName>
</protein>
<dbReference type="AlphaFoldDB" id="A0A0H3C7L0"/>
<dbReference type="InterPro" id="IPR029062">
    <property type="entry name" value="Class_I_gatase-like"/>
</dbReference>
<dbReference type="Gene3D" id="3.40.50.880">
    <property type="match status" value="1"/>
</dbReference>
<dbReference type="GeneID" id="7331406"/>
<dbReference type="GO" id="GO:0006355">
    <property type="term" value="P:regulation of DNA-templated transcription"/>
    <property type="evidence" value="ECO:0007669"/>
    <property type="project" value="TreeGrafter"/>
</dbReference>
<dbReference type="PROSITE" id="PS51318">
    <property type="entry name" value="TAT"/>
    <property type="match status" value="1"/>
</dbReference>
<evidence type="ECO:0000259" key="1">
    <source>
        <dbReference type="Pfam" id="PF01965"/>
    </source>
</evidence>
<evidence type="ECO:0000313" key="2">
    <source>
        <dbReference type="EMBL" id="ACL95323.1"/>
    </source>
</evidence>
<dbReference type="PANTHER" id="PTHR43130">
    <property type="entry name" value="ARAC-FAMILY TRANSCRIPTIONAL REGULATOR"/>
    <property type="match status" value="1"/>
</dbReference>
<dbReference type="SUPFAM" id="SSF52317">
    <property type="entry name" value="Class I glutamine amidotransferase-like"/>
    <property type="match status" value="1"/>
</dbReference>
<dbReference type="KEGG" id="ccs:CCNA_01858"/>
<organism evidence="2 3">
    <name type="scientific">Caulobacter vibrioides (strain NA1000 / CB15N)</name>
    <name type="common">Caulobacter crescentus</name>
    <dbReference type="NCBI Taxonomy" id="565050"/>
    <lineage>
        <taxon>Bacteria</taxon>
        <taxon>Pseudomonadati</taxon>
        <taxon>Pseudomonadota</taxon>
        <taxon>Alphaproteobacteria</taxon>
        <taxon>Caulobacterales</taxon>
        <taxon>Caulobacteraceae</taxon>
        <taxon>Caulobacter</taxon>
    </lineage>
</organism>
<dbReference type="RefSeq" id="YP_002517231.1">
    <property type="nucleotide sequence ID" value="NC_011916.1"/>
</dbReference>
<dbReference type="CDD" id="cd03139">
    <property type="entry name" value="GATase1_PfpI_2"/>
    <property type="match status" value="1"/>
</dbReference>
<dbReference type="InterPro" id="IPR052158">
    <property type="entry name" value="INH-QAR"/>
</dbReference>
<name>A0A0H3C7L0_CAUVN</name>
<accession>A0A0H3C7L0</accession>
<reference evidence="2 3" key="1">
    <citation type="journal article" date="2010" name="J. Bacteriol.">
        <title>The genetic basis of laboratory adaptation in Caulobacter crescentus.</title>
        <authorList>
            <person name="Marks M.E."/>
            <person name="Castro-Rojas C.M."/>
            <person name="Teiling C."/>
            <person name="Du L."/>
            <person name="Kapatral V."/>
            <person name="Walunas T.L."/>
            <person name="Crosson S."/>
        </authorList>
    </citation>
    <scope>NUCLEOTIDE SEQUENCE [LARGE SCALE GENOMIC DNA]</scope>
    <source>
        <strain evidence="3">NA1000 / CB15N</strain>
    </source>
</reference>
<feature type="domain" description="DJ-1/PfpI" evidence="1">
    <location>
        <begin position="80"/>
        <end position="244"/>
    </location>
</feature>
<dbReference type="PhylomeDB" id="A0A0H3C7L0"/>
<proteinExistence type="predicted"/>
<dbReference type="Pfam" id="PF01965">
    <property type="entry name" value="DJ-1_PfpI"/>
    <property type="match status" value="1"/>
</dbReference>
<dbReference type="InterPro" id="IPR006311">
    <property type="entry name" value="TAT_signal"/>
</dbReference>
<evidence type="ECO:0000313" key="3">
    <source>
        <dbReference type="Proteomes" id="UP000001364"/>
    </source>
</evidence>
<dbReference type="PATRIC" id="fig|565050.3.peg.1822"/>
<dbReference type="Proteomes" id="UP000001364">
    <property type="component" value="Chromosome"/>
</dbReference>
<dbReference type="EMBL" id="CP001340">
    <property type="protein sequence ID" value="ACL95323.1"/>
    <property type="molecule type" value="Genomic_DNA"/>
</dbReference>
<dbReference type="InterPro" id="IPR002818">
    <property type="entry name" value="DJ-1/PfpI"/>
</dbReference>
<keyword evidence="3" id="KW-1185">Reference proteome</keyword>